<dbReference type="CDD" id="cd01831">
    <property type="entry name" value="Endoglucanase_E_like"/>
    <property type="match status" value="1"/>
</dbReference>
<dbReference type="PANTHER" id="PTHR37834">
    <property type="entry name" value="GDSL-LIKE LIPASE/ACYLHYDROLASE DOMAIN PROTEIN (AFU_ORTHOLOGUE AFUA_2G00620)"/>
    <property type="match status" value="1"/>
</dbReference>
<dbReference type="Gene3D" id="2.60.120.260">
    <property type="entry name" value="Galactose-binding domain-like"/>
    <property type="match status" value="1"/>
</dbReference>
<dbReference type="PANTHER" id="PTHR37834:SF2">
    <property type="entry name" value="ESTERASE, SGNH HYDROLASE-TYPE"/>
    <property type="match status" value="1"/>
</dbReference>
<feature type="domain" description="Carbohydrate esterase 2 N-terminal" evidence="3">
    <location>
        <begin position="80"/>
        <end position="184"/>
    </location>
</feature>
<dbReference type="InterPro" id="IPR037461">
    <property type="entry name" value="CtCE2-like_dom"/>
</dbReference>
<protein>
    <submittedName>
        <fullName evidence="4">Lipase</fullName>
    </submittedName>
</protein>
<keyword evidence="1" id="KW-0812">Transmembrane</keyword>
<reference evidence="4" key="1">
    <citation type="submission" date="2021-02" db="EMBL/GenBank/DDBJ databases">
        <title>Rhodobacter shimadae sp. nov., an aerobic anoxygenic phototrophic bacterium isolated from a hot spring.</title>
        <authorList>
            <person name="Muramatsu S."/>
            <person name="Haruta S."/>
            <person name="Hirose S."/>
            <person name="Hanada S."/>
        </authorList>
    </citation>
    <scope>NUCLEOTIDE SEQUENCE</scope>
    <source>
        <strain evidence="4">N10</strain>
    </source>
</reference>
<dbReference type="KEGG" id="nsm:JO391_12605"/>
<feature type="transmembrane region" description="Helical" evidence="1">
    <location>
        <begin position="12"/>
        <end position="36"/>
    </location>
</feature>
<name>A0A8G0ZRD1_9RHOB</name>
<feature type="domain" description="SGNH hydrolase-type esterase" evidence="2">
    <location>
        <begin position="192"/>
        <end position="350"/>
    </location>
</feature>
<evidence type="ECO:0000256" key="1">
    <source>
        <dbReference type="SAM" id="Phobius"/>
    </source>
</evidence>
<dbReference type="EMBL" id="CP069370">
    <property type="protein sequence ID" value="QYZ68612.1"/>
    <property type="molecule type" value="Genomic_DNA"/>
</dbReference>
<evidence type="ECO:0000259" key="2">
    <source>
        <dbReference type="Pfam" id="PF13472"/>
    </source>
</evidence>
<dbReference type="Pfam" id="PF13472">
    <property type="entry name" value="Lipase_GDSL_2"/>
    <property type="match status" value="1"/>
</dbReference>
<proteinExistence type="predicted"/>
<dbReference type="InterPro" id="IPR040794">
    <property type="entry name" value="CE2_N"/>
</dbReference>
<dbReference type="RefSeq" id="WP_220660835.1">
    <property type="nucleotide sequence ID" value="NZ_CP069370.1"/>
</dbReference>
<evidence type="ECO:0000313" key="5">
    <source>
        <dbReference type="Proteomes" id="UP000826300"/>
    </source>
</evidence>
<dbReference type="InterPro" id="IPR036514">
    <property type="entry name" value="SGNH_hydro_sf"/>
</dbReference>
<keyword evidence="1" id="KW-0472">Membrane</keyword>
<organism evidence="4 5">
    <name type="scientific">Neotabrizicola shimadae</name>
    <dbReference type="NCBI Taxonomy" id="2807096"/>
    <lineage>
        <taxon>Bacteria</taxon>
        <taxon>Pseudomonadati</taxon>
        <taxon>Pseudomonadota</taxon>
        <taxon>Alphaproteobacteria</taxon>
        <taxon>Rhodobacterales</taxon>
        <taxon>Paracoccaceae</taxon>
        <taxon>Neotabrizicola</taxon>
    </lineage>
</organism>
<dbReference type="SUPFAM" id="SSF52266">
    <property type="entry name" value="SGNH hydrolase"/>
    <property type="match status" value="1"/>
</dbReference>
<dbReference type="GO" id="GO:0052689">
    <property type="term" value="F:carboxylic ester hydrolase activity"/>
    <property type="evidence" value="ECO:0007669"/>
    <property type="project" value="InterPro"/>
</dbReference>
<accession>A0A8G0ZRD1</accession>
<evidence type="ECO:0000313" key="4">
    <source>
        <dbReference type="EMBL" id="QYZ68612.1"/>
    </source>
</evidence>
<dbReference type="Gene3D" id="3.40.50.1110">
    <property type="entry name" value="SGNH hydrolase"/>
    <property type="match status" value="1"/>
</dbReference>
<gene>
    <name evidence="4" type="ORF">JO391_12605</name>
</gene>
<sequence>MAVRRRKSGGRTAFTLAMALALASAALVIWWGGALWPAASIQVTDPGTLILESGALPGGVTAVLAEPADQAVPPAPLRLTGRFARPMTEDGAPRHEWPAAHAVARIDGPEVTLSFDDDENRYRLTIDSPALSLVLDRPGRHDLNIAGLGPGLHDLRVEKISESSAPRPFPVIRPGADTTALPVPALPRQIEVIGDSEAVGYGVTSPRRDCSAEEQFATTDTSQAFGPTLARALDADYRLIARSGMGLVRNYGGADAGRSLTSLYALPLPSDPDAMALPDAWSPRLVVLQLGTNDVEDSEQPHLPPGYGEAAGELMTRIRSLYPAATILVLLTSEPDAGRQAALDPVIARLQSKGGPPVALVKAPESDLGACHWHPSLADHAAMTAALQEALASLPAPWGTPAP</sequence>
<dbReference type="Pfam" id="PF17996">
    <property type="entry name" value="CE2_N"/>
    <property type="match status" value="1"/>
</dbReference>
<dbReference type="AlphaFoldDB" id="A0A8G0ZRD1"/>
<evidence type="ECO:0000259" key="3">
    <source>
        <dbReference type="Pfam" id="PF17996"/>
    </source>
</evidence>
<dbReference type="InterPro" id="IPR013830">
    <property type="entry name" value="SGNH_hydro"/>
</dbReference>
<keyword evidence="1" id="KW-1133">Transmembrane helix</keyword>
<keyword evidence="5" id="KW-1185">Reference proteome</keyword>
<dbReference type="Proteomes" id="UP000826300">
    <property type="component" value="Chromosome"/>
</dbReference>
<dbReference type="InterPro" id="IPR052762">
    <property type="entry name" value="PCW_deacetylase/CE"/>
</dbReference>